<dbReference type="OrthoDB" id="3647at2759"/>
<keyword evidence="5" id="KW-1185">Reference proteome</keyword>
<comment type="caution">
    <text evidence="4">The sequence shown here is derived from an EMBL/GenBank/DDBJ whole genome shotgun (WGS) entry which is preliminary data.</text>
</comment>
<dbReference type="InterPro" id="IPR007577">
    <property type="entry name" value="GlycoTrfase_DXD_sugar-bd_CS"/>
</dbReference>
<dbReference type="PANTHER" id="PTHR32385">
    <property type="entry name" value="MANNOSYL PHOSPHORYLINOSITOL CERAMIDE SYNTHASE"/>
    <property type="match status" value="1"/>
</dbReference>
<feature type="signal peptide" evidence="3">
    <location>
        <begin position="1"/>
        <end position="30"/>
    </location>
</feature>
<accession>A0A8K0J576</accession>
<evidence type="ECO:0000256" key="3">
    <source>
        <dbReference type="SAM" id="SignalP"/>
    </source>
</evidence>
<proteinExistence type="inferred from homology"/>
<keyword evidence="3" id="KW-0732">Signal</keyword>
<keyword evidence="2" id="KW-0808">Transferase</keyword>
<dbReference type="PANTHER" id="PTHR32385:SF15">
    <property type="entry name" value="INOSITOL PHOSPHOCERAMIDE MANNOSYLTRANSFERASE 1"/>
    <property type="match status" value="1"/>
</dbReference>
<protein>
    <submittedName>
        <fullName evidence="4">Uncharacterized protein</fullName>
    </submittedName>
</protein>
<evidence type="ECO:0000313" key="4">
    <source>
        <dbReference type="EMBL" id="KAG5923007.1"/>
    </source>
</evidence>
<evidence type="ECO:0000256" key="2">
    <source>
        <dbReference type="ARBA" id="ARBA00022679"/>
    </source>
</evidence>
<evidence type="ECO:0000313" key="5">
    <source>
        <dbReference type="Proteomes" id="UP000811619"/>
    </source>
</evidence>
<organism evidence="4 5">
    <name type="scientific">Claviceps africana</name>
    <dbReference type="NCBI Taxonomy" id="83212"/>
    <lineage>
        <taxon>Eukaryota</taxon>
        <taxon>Fungi</taxon>
        <taxon>Dikarya</taxon>
        <taxon>Ascomycota</taxon>
        <taxon>Pezizomycotina</taxon>
        <taxon>Sordariomycetes</taxon>
        <taxon>Hypocreomycetidae</taxon>
        <taxon>Hypocreales</taxon>
        <taxon>Clavicipitaceae</taxon>
        <taxon>Claviceps</taxon>
    </lineage>
</organism>
<dbReference type="AlphaFoldDB" id="A0A8K0J576"/>
<reference evidence="4" key="1">
    <citation type="journal article" date="2020" name="bioRxiv">
        <title>Whole genome comparisons of ergot fungi reveals the divergence and evolution of species within the genus Claviceps are the result of varying mechanisms driving genome evolution and host range expansion.</title>
        <authorList>
            <person name="Wyka S.A."/>
            <person name="Mondo S.J."/>
            <person name="Liu M."/>
            <person name="Dettman J."/>
            <person name="Nalam V."/>
            <person name="Broders K.D."/>
        </authorList>
    </citation>
    <scope>NUCLEOTIDE SEQUENCE</scope>
    <source>
        <strain evidence="4">CCC 489</strain>
    </source>
</reference>
<comment type="similarity">
    <text evidence="1">Belongs to the glycosyltransferase 32 family.</text>
</comment>
<gene>
    <name evidence="4" type="ORF">E4U42_005073</name>
</gene>
<dbReference type="Proteomes" id="UP000811619">
    <property type="component" value="Unassembled WGS sequence"/>
</dbReference>
<dbReference type="SUPFAM" id="SSF53448">
    <property type="entry name" value="Nucleotide-diphospho-sugar transferases"/>
    <property type="match status" value="1"/>
</dbReference>
<dbReference type="InterPro" id="IPR029044">
    <property type="entry name" value="Nucleotide-diphossugar_trans"/>
</dbReference>
<sequence>MFMRTSSRSRIVLCILFLAIVAYTVRKLDALDAEDALLRSLFSPAGGQLTVQGNTSSSTLELIPRIIHQTFKSSIIPDEWRAPHNTCLIHNPQGKWLHILWTDATARNFIRDTYPSFLPTYDGYPYNIQRVDSFRYFVLYHYGGIYLDLDVGCEKDLSPLLTQHAFFAKTEPHGVSNDVMGVERGHPVFDRLVSSLKENNYRRGSKYPTVMMSTGPMFVTKLVLDFLKARTHDKFTGSRRSQDHESMVSILPPELYSSSPHSYFRHYRGSTWHSWDARVILAINRSPVLFALGIFFSCSTCTLMKALRRRYCAAVSAEAQGKTGYGTS</sequence>
<dbReference type="GO" id="GO:0051999">
    <property type="term" value="P:mannosyl-inositol phosphorylceramide biosynthetic process"/>
    <property type="evidence" value="ECO:0007669"/>
    <property type="project" value="TreeGrafter"/>
</dbReference>
<dbReference type="GO" id="GO:0016020">
    <property type="term" value="C:membrane"/>
    <property type="evidence" value="ECO:0007669"/>
    <property type="project" value="GOC"/>
</dbReference>
<dbReference type="Pfam" id="PF04488">
    <property type="entry name" value="Gly_transf_sug"/>
    <property type="match status" value="1"/>
</dbReference>
<name>A0A8K0J576_9HYPO</name>
<dbReference type="Gene3D" id="3.90.550.20">
    <property type="match status" value="1"/>
</dbReference>
<dbReference type="GO" id="GO:0000030">
    <property type="term" value="F:mannosyltransferase activity"/>
    <property type="evidence" value="ECO:0007669"/>
    <property type="project" value="TreeGrafter"/>
</dbReference>
<feature type="chain" id="PRO_5035468294" evidence="3">
    <location>
        <begin position="31"/>
        <end position="328"/>
    </location>
</feature>
<evidence type="ECO:0000256" key="1">
    <source>
        <dbReference type="ARBA" id="ARBA00009003"/>
    </source>
</evidence>
<dbReference type="InterPro" id="IPR051706">
    <property type="entry name" value="Glycosyltransferase_domain"/>
</dbReference>
<dbReference type="EMBL" id="SRPY01000468">
    <property type="protein sequence ID" value="KAG5923007.1"/>
    <property type="molecule type" value="Genomic_DNA"/>
</dbReference>